<name>A0A0E9PTI5_ANGAN</name>
<proteinExistence type="predicted"/>
<sequence>MALCWTINVYNTIALISRSRTVL</sequence>
<reference evidence="1" key="2">
    <citation type="journal article" date="2015" name="Fish Shellfish Immunol.">
        <title>Early steps in the European eel (Anguilla anguilla)-Vibrio vulnificus interaction in the gills: Role of the RtxA13 toxin.</title>
        <authorList>
            <person name="Callol A."/>
            <person name="Pajuelo D."/>
            <person name="Ebbesson L."/>
            <person name="Teles M."/>
            <person name="MacKenzie S."/>
            <person name="Amaro C."/>
        </authorList>
    </citation>
    <scope>NUCLEOTIDE SEQUENCE</scope>
</reference>
<dbReference type="AlphaFoldDB" id="A0A0E9PTI5"/>
<protein>
    <submittedName>
        <fullName evidence="1">Uncharacterized protein</fullName>
    </submittedName>
</protein>
<dbReference type="EMBL" id="GBXM01101394">
    <property type="protein sequence ID" value="JAH07183.1"/>
    <property type="molecule type" value="Transcribed_RNA"/>
</dbReference>
<evidence type="ECO:0000313" key="1">
    <source>
        <dbReference type="EMBL" id="JAH07183.1"/>
    </source>
</evidence>
<accession>A0A0E9PTI5</accession>
<organism evidence="1">
    <name type="scientific">Anguilla anguilla</name>
    <name type="common">European freshwater eel</name>
    <name type="synonym">Muraena anguilla</name>
    <dbReference type="NCBI Taxonomy" id="7936"/>
    <lineage>
        <taxon>Eukaryota</taxon>
        <taxon>Metazoa</taxon>
        <taxon>Chordata</taxon>
        <taxon>Craniata</taxon>
        <taxon>Vertebrata</taxon>
        <taxon>Euteleostomi</taxon>
        <taxon>Actinopterygii</taxon>
        <taxon>Neopterygii</taxon>
        <taxon>Teleostei</taxon>
        <taxon>Anguilliformes</taxon>
        <taxon>Anguillidae</taxon>
        <taxon>Anguilla</taxon>
    </lineage>
</organism>
<reference evidence="1" key="1">
    <citation type="submission" date="2014-11" db="EMBL/GenBank/DDBJ databases">
        <authorList>
            <person name="Amaro Gonzalez C."/>
        </authorList>
    </citation>
    <scope>NUCLEOTIDE SEQUENCE</scope>
</reference>